<dbReference type="Gene3D" id="1.20.5.1930">
    <property type="match status" value="1"/>
</dbReference>
<evidence type="ECO:0000256" key="3">
    <source>
        <dbReference type="ARBA" id="ARBA00022553"/>
    </source>
</evidence>
<gene>
    <name evidence="11" type="ORF">NZH93_00315</name>
</gene>
<evidence type="ECO:0000259" key="10">
    <source>
        <dbReference type="Pfam" id="PF07730"/>
    </source>
</evidence>
<evidence type="ECO:0000256" key="4">
    <source>
        <dbReference type="ARBA" id="ARBA00022679"/>
    </source>
</evidence>
<dbReference type="Gene3D" id="3.30.565.10">
    <property type="entry name" value="Histidine kinase-like ATPase, C-terminal domain"/>
    <property type="match status" value="1"/>
</dbReference>
<dbReference type="EC" id="2.7.13.3" evidence="2"/>
<evidence type="ECO:0000256" key="1">
    <source>
        <dbReference type="ARBA" id="ARBA00000085"/>
    </source>
</evidence>
<keyword evidence="6 11" id="KW-0418">Kinase</keyword>
<keyword evidence="9" id="KW-0812">Transmembrane</keyword>
<comment type="caution">
    <text evidence="11">The sequence shown here is derived from an EMBL/GenBank/DDBJ whole genome shotgun (WGS) entry which is preliminary data.</text>
</comment>
<dbReference type="RefSeq" id="WP_259620806.1">
    <property type="nucleotide sequence ID" value="NZ_JANYMP010000001.1"/>
</dbReference>
<keyword evidence="4" id="KW-0808">Transferase</keyword>
<dbReference type="GO" id="GO:0046983">
    <property type="term" value="F:protein dimerization activity"/>
    <property type="evidence" value="ECO:0007669"/>
    <property type="project" value="InterPro"/>
</dbReference>
<dbReference type="Pfam" id="PF07730">
    <property type="entry name" value="HisKA_3"/>
    <property type="match status" value="1"/>
</dbReference>
<dbReference type="EMBL" id="JANYMP010000001">
    <property type="protein sequence ID" value="MCS7475281.1"/>
    <property type="molecule type" value="Genomic_DNA"/>
</dbReference>
<dbReference type="Proteomes" id="UP001141259">
    <property type="component" value="Unassembled WGS sequence"/>
</dbReference>
<feature type="transmembrane region" description="Helical" evidence="9">
    <location>
        <begin position="80"/>
        <end position="98"/>
    </location>
</feature>
<reference evidence="11" key="1">
    <citation type="submission" date="2022-08" db="EMBL/GenBank/DDBJ databases">
        <authorList>
            <person name="Tistechok S."/>
            <person name="Samborskyy M."/>
            <person name="Roman I."/>
        </authorList>
    </citation>
    <scope>NUCLEOTIDE SEQUENCE</scope>
    <source>
        <strain evidence="11">DSM 103496</strain>
    </source>
</reference>
<dbReference type="PANTHER" id="PTHR24421:SF10">
    <property type="entry name" value="NITRATE_NITRITE SENSOR PROTEIN NARQ"/>
    <property type="match status" value="1"/>
</dbReference>
<dbReference type="CDD" id="cd16917">
    <property type="entry name" value="HATPase_UhpB-NarQ-NarX-like"/>
    <property type="match status" value="1"/>
</dbReference>
<keyword evidence="12" id="KW-1185">Reference proteome</keyword>
<dbReference type="GO" id="GO:0000155">
    <property type="term" value="F:phosphorelay sensor kinase activity"/>
    <property type="evidence" value="ECO:0007669"/>
    <property type="project" value="InterPro"/>
</dbReference>
<evidence type="ECO:0000256" key="2">
    <source>
        <dbReference type="ARBA" id="ARBA00012438"/>
    </source>
</evidence>
<dbReference type="InterPro" id="IPR036890">
    <property type="entry name" value="HATPase_C_sf"/>
</dbReference>
<evidence type="ECO:0000256" key="9">
    <source>
        <dbReference type="SAM" id="Phobius"/>
    </source>
</evidence>
<dbReference type="GO" id="GO:0016020">
    <property type="term" value="C:membrane"/>
    <property type="evidence" value="ECO:0007669"/>
    <property type="project" value="InterPro"/>
</dbReference>
<evidence type="ECO:0000256" key="7">
    <source>
        <dbReference type="ARBA" id="ARBA00022840"/>
    </source>
</evidence>
<organism evidence="11 12">
    <name type="scientific">Umezawaea endophytica</name>
    <dbReference type="NCBI Taxonomy" id="1654476"/>
    <lineage>
        <taxon>Bacteria</taxon>
        <taxon>Bacillati</taxon>
        <taxon>Actinomycetota</taxon>
        <taxon>Actinomycetes</taxon>
        <taxon>Pseudonocardiales</taxon>
        <taxon>Pseudonocardiaceae</taxon>
        <taxon>Umezawaea</taxon>
    </lineage>
</organism>
<protein>
    <recommendedName>
        <fullName evidence="2">histidine kinase</fullName>
        <ecNumber evidence="2">2.7.13.3</ecNumber>
    </recommendedName>
</protein>
<dbReference type="InterPro" id="IPR050482">
    <property type="entry name" value="Sensor_HK_TwoCompSys"/>
</dbReference>
<name>A0A9X2VEQ4_9PSEU</name>
<dbReference type="InterPro" id="IPR011712">
    <property type="entry name" value="Sig_transdc_His_kin_sub3_dim/P"/>
</dbReference>
<sequence length="365" mass="37890">MRVPRGRAVWPVLVAFLLLAPVAAAPPGTLVLAVAATVVVLAATWRWPVGRVGPAAVVVLVSGLSLLVDVLHGGEPRMALLWMPFEFAGLLVLLGRAVRVVSSGRVVAVTALAVVAAMALPLRFTLHESPPRWDASVLGLLLVSFPLVVAIGVGVYLRGLDSRLVEARVRQRLEIAELLHDFVAHEVTGIVVEVQAARFVEFDEAEAKAAFARIEEAGLRALDSMDRAVAAMRDGSRADTVGVRDVPELVGRFSGSAVRCELADAAVGRLGPVADETAYAVVLEALTNVRRHAAGAPSVAVEVDFAPGRGVVVSVVDGGGARGTTRASGGSGLVGLRERVEAAGGALDAGPHGSGWRVAAVFPAR</sequence>
<feature type="transmembrane region" description="Helical" evidence="9">
    <location>
        <begin position="104"/>
        <end position="125"/>
    </location>
</feature>
<dbReference type="GO" id="GO:0005524">
    <property type="term" value="F:ATP binding"/>
    <property type="evidence" value="ECO:0007669"/>
    <property type="project" value="UniProtKB-KW"/>
</dbReference>
<dbReference type="PANTHER" id="PTHR24421">
    <property type="entry name" value="NITRATE/NITRITE SENSOR PROTEIN NARX-RELATED"/>
    <property type="match status" value="1"/>
</dbReference>
<proteinExistence type="predicted"/>
<feature type="transmembrane region" description="Helical" evidence="9">
    <location>
        <begin position="48"/>
        <end position="68"/>
    </location>
</feature>
<dbReference type="AlphaFoldDB" id="A0A9X2VEQ4"/>
<keyword evidence="5" id="KW-0547">Nucleotide-binding</keyword>
<evidence type="ECO:0000313" key="11">
    <source>
        <dbReference type="EMBL" id="MCS7475281.1"/>
    </source>
</evidence>
<evidence type="ECO:0000313" key="12">
    <source>
        <dbReference type="Proteomes" id="UP001141259"/>
    </source>
</evidence>
<keyword evidence="7" id="KW-0067">ATP-binding</keyword>
<dbReference type="SUPFAM" id="SSF55874">
    <property type="entry name" value="ATPase domain of HSP90 chaperone/DNA topoisomerase II/histidine kinase"/>
    <property type="match status" value="1"/>
</dbReference>
<feature type="domain" description="Signal transduction histidine kinase subgroup 3 dimerisation and phosphoacceptor" evidence="10">
    <location>
        <begin position="172"/>
        <end position="235"/>
    </location>
</feature>
<accession>A0A9X2VEQ4</accession>
<keyword evidence="9" id="KW-1133">Transmembrane helix</keyword>
<feature type="transmembrane region" description="Helical" evidence="9">
    <location>
        <begin position="137"/>
        <end position="157"/>
    </location>
</feature>
<keyword evidence="9" id="KW-0472">Membrane</keyword>
<evidence type="ECO:0000256" key="5">
    <source>
        <dbReference type="ARBA" id="ARBA00022741"/>
    </source>
</evidence>
<comment type="catalytic activity">
    <reaction evidence="1">
        <text>ATP + protein L-histidine = ADP + protein N-phospho-L-histidine.</text>
        <dbReference type="EC" id="2.7.13.3"/>
    </reaction>
</comment>
<keyword evidence="3" id="KW-0597">Phosphoprotein</keyword>
<evidence type="ECO:0000256" key="8">
    <source>
        <dbReference type="ARBA" id="ARBA00023012"/>
    </source>
</evidence>
<evidence type="ECO:0000256" key="6">
    <source>
        <dbReference type="ARBA" id="ARBA00022777"/>
    </source>
</evidence>
<keyword evidence="8" id="KW-0902">Two-component regulatory system</keyword>